<comment type="caution">
    <text evidence="4">The sequence shown here is derived from an EMBL/GenBank/DDBJ whole genome shotgun (WGS) entry which is preliminary data.</text>
</comment>
<dbReference type="SUPFAM" id="SSF51735">
    <property type="entry name" value="NAD(P)-binding Rossmann-fold domains"/>
    <property type="match status" value="1"/>
</dbReference>
<dbReference type="PANTHER" id="PTHR48107">
    <property type="entry name" value="NADPH-DEPENDENT ALDEHYDE REDUCTASE-LIKE PROTEIN, CHLOROPLASTIC-RELATED"/>
    <property type="match status" value="1"/>
</dbReference>
<name>A0ABY0TEH1_9PROT</name>
<dbReference type="InterPro" id="IPR057326">
    <property type="entry name" value="KR_dom"/>
</dbReference>
<evidence type="ECO:0000259" key="3">
    <source>
        <dbReference type="SMART" id="SM00822"/>
    </source>
</evidence>
<dbReference type="Proteomes" id="UP000183471">
    <property type="component" value="Unassembled WGS sequence"/>
</dbReference>
<sequence>MKKPLQDKVAIITGSSRGIGAEIARTLAGAGAKVIVNYLGNRKAAEAVCATIAEAGGESLPVRADVSNSAEMRKLFDAAIEHFSRVDILVNNAGVLISRNMAEISDEDFDRILNINVKSVFYALREASTRLADGGRVVSLSSTVTRLMLPNYGAYAASKGAVEQLTRVFAKEQGGRGIAANIVSPGPVNTEMFTTGKSEETIKRMAGMSFVGRVGEPEDIARVVLFLVSDDAGWVTGQNISASGGVA</sequence>
<evidence type="ECO:0000256" key="2">
    <source>
        <dbReference type="ARBA" id="ARBA00023002"/>
    </source>
</evidence>
<dbReference type="Gene3D" id="3.40.50.720">
    <property type="entry name" value="NAD(P)-binding Rossmann-like Domain"/>
    <property type="match status" value="1"/>
</dbReference>
<dbReference type="InterPro" id="IPR036291">
    <property type="entry name" value="NAD(P)-bd_dom_sf"/>
</dbReference>
<dbReference type="RefSeq" id="WP_074634241.1">
    <property type="nucleotide sequence ID" value="NZ_FNKY01000001.1"/>
</dbReference>
<dbReference type="Pfam" id="PF13561">
    <property type="entry name" value="adh_short_C2"/>
    <property type="match status" value="1"/>
</dbReference>
<keyword evidence="2" id="KW-0560">Oxidoreductase</keyword>
<dbReference type="SMART" id="SM00822">
    <property type="entry name" value="PKS_KR"/>
    <property type="match status" value="1"/>
</dbReference>
<evidence type="ECO:0000256" key="1">
    <source>
        <dbReference type="ARBA" id="ARBA00006484"/>
    </source>
</evidence>
<reference evidence="4 5" key="1">
    <citation type="submission" date="2016-10" db="EMBL/GenBank/DDBJ databases">
        <authorList>
            <person name="Varghese N."/>
            <person name="Submissions S."/>
        </authorList>
    </citation>
    <scope>NUCLEOTIDE SEQUENCE [LARGE SCALE GENOMIC DNA]</scope>
    <source>
        <strain evidence="4 5">Nl1</strain>
    </source>
</reference>
<dbReference type="CDD" id="cd05362">
    <property type="entry name" value="THN_reductase-like_SDR_c"/>
    <property type="match status" value="1"/>
</dbReference>
<dbReference type="PROSITE" id="PS00061">
    <property type="entry name" value="ADH_SHORT"/>
    <property type="match status" value="1"/>
</dbReference>
<dbReference type="EMBL" id="FNKY01000001">
    <property type="protein sequence ID" value="SDQ70723.1"/>
    <property type="molecule type" value="Genomic_DNA"/>
</dbReference>
<proteinExistence type="inferred from homology"/>
<evidence type="ECO:0000313" key="5">
    <source>
        <dbReference type="Proteomes" id="UP000183471"/>
    </source>
</evidence>
<accession>A0ABY0TEH1</accession>
<feature type="domain" description="Ketoreductase" evidence="3">
    <location>
        <begin position="8"/>
        <end position="191"/>
    </location>
</feature>
<protein>
    <submittedName>
        <fullName evidence="4">3-oxoacyl-[acyl-carrier protein] reductase</fullName>
    </submittedName>
</protein>
<keyword evidence="5" id="KW-1185">Reference proteome</keyword>
<evidence type="ECO:0000313" key="4">
    <source>
        <dbReference type="EMBL" id="SDQ70723.1"/>
    </source>
</evidence>
<comment type="similarity">
    <text evidence="1">Belongs to the short-chain dehydrogenases/reductases (SDR) family.</text>
</comment>
<dbReference type="PANTHER" id="PTHR48107:SF7">
    <property type="entry name" value="RE15974P"/>
    <property type="match status" value="1"/>
</dbReference>
<dbReference type="PRINTS" id="PR00081">
    <property type="entry name" value="GDHRDH"/>
</dbReference>
<dbReference type="InterPro" id="IPR020904">
    <property type="entry name" value="Sc_DH/Rdtase_CS"/>
</dbReference>
<gene>
    <name evidence="4" type="ORF">SAMN05216402_1952</name>
</gene>
<organism evidence="4 5">
    <name type="scientific">Nitrosospira multiformis</name>
    <dbReference type="NCBI Taxonomy" id="1231"/>
    <lineage>
        <taxon>Bacteria</taxon>
        <taxon>Pseudomonadati</taxon>
        <taxon>Pseudomonadota</taxon>
        <taxon>Betaproteobacteria</taxon>
        <taxon>Nitrosomonadales</taxon>
        <taxon>Nitrosomonadaceae</taxon>
        <taxon>Nitrosospira</taxon>
    </lineage>
</organism>
<dbReference type="PRINTS" id="PR00080">
    <property type="entry name" value="SDRFAMILY"/>
</dbReference>
<dbReference type="InterPro" id="IPR002347">
    <property type="entry name" value="SDR_fam"/>
</dbReference>